<dbReference type="EMBL" id="GGMR01004298">
    <property type="protein sequence ID" value="MBY16917.1"/>
    <property type="molecule type" value="Transcribed_RNA"/>
</dbReference>
<sequence length="116" mass="13420">MDTRFTIQNLKHVLVEDDKEKVSKNNKQLSIINAFSQQPTINQGIIAKGFPKRKYIYRKTLTNKIPTIAINMNESLKNKLTSIAVKYVCVTTDGWSVYKSSYIGMTVHWFNYETLL</sequence>
<organism evidence="1">
    <name type="scientific">Schizaphis graminum</name>
    <name type="common">Green bug aphid</name>
    <dbReference type="NCBI Taxonomy" id="13262"/>
    <lineage>
        <taxon>Eukaryota</taxon>
        <taxon>Metazoa</taxon>
        <taxon>Ecdysozoa</taxon>
        <taxon>Arthropoda</taxon>
        <taxon>Hexapoda</taxon>
        <taxon>Insecta</taxon>
        <taxon>Pterygota</taxon>
        <taxon>Neoptera</taxon>
        <taxon>Paraneoptera</taxon>
        <taxon>Hemiptera</taxon>
        <taxon>Sternorrhyncha</taxon>
        <taxon>Aphidomorpha</taxon>
        <taxon>Aphidoidea</taxon>
        <taxon>Aphididae</taxon>
        <taxon>Aphidini</taxon>
        <taxon>Schizaphis</taxon>
    </lineage>
</organism>
<accession>A0A2S2NIB0</accession>
<reference evidence="1" key="1">
    <citation type="submission" date="2018-04" db="EMBL/GenBank/DDBJ databases">
        <title>Transcriptome of Schizaphis graminum biotype I.</title>
        <authorList>
            <person name="Scully E.D."/>
            <person name="Geib S.M."/>
            <person name="Palmer N.A."/>
            <person name="Koch K."/>
            <person name="Bradshaw J."/>
            <person name="Heng-Moss T."/>
            <person name="Sarath G."/>
        </authorList>
    </citation>
    <scope>NUCLEOTIDE SEQUENCE</scope>
</reference>
<dbReference type="AlphaFoldDB" id="A0A2S2NIB0"/>
<proteinExistence type="predicted"/>
<name>A0A2S2NIB0_SCHGA</name>
<evidence type="ECO:0000313" key="1">
    <source>
        <dbReference type="EMBL" id="MBY16917.1"/>
    </source>
</evidence>
<gene>
    <name evidence="1" type="ORF">g.67871</name>
</gene>
<protein>
    <submittedName>
        <fullName evidence="1">Uncharacterized protein</fullName>
    </submittedName>
</protein>